<dbReference type="PANTHER" id="PTHR33676:SF3">
    <property type="entry name" value="COLD-REGULATED PROTEIN 27"/>
    <property type="match status" value="1"/>
</dbReference>
<dbReference type="PANTHER" id="PTHR33676">
    <property type="entry name" value="COLD REGULATED PROTEIN 27"/>
    <property type="match status" value="1"/>
</dbReference>
<name>A0A8J5HP45_ZINOF</name>
<keyword evidence="2" id="KW-1185">Reference proteome</keyword>
<evidence type="ECO:0000313" key="2">
    <source>
        <dbReference type="Proteomes" id="UP000734854"/>
    </source>
</evidence>
<evidence type="ECO:0000313" key="1">
    <source>
        <dbReference type="EMBL" id="KAG6528053.1"/>
    </source>
</evidence>
<sequence length="254" mass="28623">MGESEEVLKLESPSTDSQLVGSLSNGWTDEKHITFLNDIESSFVNELYNEKYDSSACHRWLSRMKMHKGSCGQCESDKKPGQLKVLRMGCWENFVYDRNENDVETETDFIPFSANPWIQHFRPTIITKEKCLLSSDKIDSSHLIGPSVHLENDGRYGEVTSSKHNCCQCSVGSSAEASDQNFIDDELISEKRSSISRKRRLGTRVVHDSINDQLVPSKKASTNSESNSRTWEVDSILVLSETEAPSCDDEEVNS</sequence>
<comment type="caution">
    <text evidence="1">The sequence shown here is derived from an EMBL/GenBank/DDBJ whole genome shotgun (WGS) entry which is preliminary data.</text>
</comment>
<proteinExistence type="predicted"/>
<dbReference type="GO" id="GO:0009409">
    <property type="term" value="P:response to cold"/>
    <property type="evidence" value="ECO:0007669"/>
    <property type="project" value="InterPro"/>
</dbReference>
<dbReference type="AlphaFoldDB" id="A0A8J5HP45"/>
<gene>
    <name evidence="1" type="ORF">ZIOFF_010191</name>
</gene>
<dbReference type="Proteomes" id="UP000734854">
    <property type="component" value="Unassembled WGS sequence"/>
</dbReference>
<organism evidence="1 2">
    <name type="scientific">Zingiber officinale</name>
    <name type="common">Ginger</name>
    <name type="synonym">Amomum zingiber</name>
    <dbReference type="NCBI Taxonomy" id="94328"/>
    <lineage>
        <taxon>Eukaryota</taxon>
        <taxon>Viridiplantae</taxon>
        <taxon>Streptophyta</taxon>
        <taxon>Embryophyta</taxon>
        <taxon>Tracheophyta</taxon>
        <taxon>Spermatophyta</taxon>
        <taxon>Magnoliopsida</taxon>
        <taxon>Liliopsida</taxon>
        <taxon>Zingiberales</taxon>
        <taxon>Zingiberaceae</taxon>
        <taxon>Zingiber</taxon>
    </lineage>
</organism>
<reference evidence="1 2" key="1">
    <citation type="submission" date="2020-08" db="EMBL/GenBank/DDBJ databases">
        <title>Plant Genome Project.</title>
        <authorList>
            <person name="Zhang R.-G."/>
        </authorList>
    </citation>
    <scope>NUCLEOTIDE SEQUENCE [LARGE SCALE GENOMIC DNA]</scope>
    <source>
        <tissue evidence="1">Rhizome</tissue>
    </source>
</reference>
<dbReference type="GO" id="GO:0042752">
    <property type="term" value="P:regulation of circadian rhythm"/>
    <property type="evidence" value="ECO:0007669"/>
    <property type="project" value="InterPro"/>
</dbReference>
<protein>
    <submittedName>
        <fullName evidence="1">Uncharacterized protein</fullName>
    </submittedName>
</protein>
<dbReference type="InterPro" id="IPR044678">
    <property type="entry name" value="COR27/28"/>
</dbReference>
<dbReference type="EMBL" id="JACMSC010000003">
    <property type="protein sequence ID" value="KAG6528053.1"/>
    <property type="molecule type" value="Genomic_DNA"/>
</dbReference>
<accession>A0A8J5HP45</accession>
<dbReference type="OrthoDB" id="1923282at2759"/>